<comment type="caution">
    <text evidence="1">The sequence shown here is derived from an EMBL/GenBank/DDBJ whole genome shotgun (WGS) entry which is preliminary data.</text>
</comment>
<protein>
    <submittedName>
        <fullName evidence="1">Uncharacterized protein</fullName>
    </submittedName>
</protein>
<reference evidence="1 2" key="1">
    <citation type="submission" date="2024-01" db="EMBL/GenBank/DDBJ databases">
        <title>The complete chloroplast genome sequence of Lithospermum erythrorhizon: insights into the phylogenetic relationship among Boraginaceae species and the maternal lineages of purple gromwells.</title>
        <authorList>
            <person name="Okada T."/>
            <person name="Watanabe K."/>
        </authorList>
    </citation>
    <scope>NUCLEOTIDE SEQUENCE [LARGE SCALE GENOMIC DNA]</scope>
</reference>
<proteinExistence type="predicted"/>
<dbReference type="EMBL" id="BAABME010006361">
    <property type="protein sequence ID" value="GAA0168138.1"/>
    <property type="molecule type" value="Genomic_DNA"/>
</dbReference>
<gene>
    <name evidence="1" type="ORF">LIER_22921</name>
</gene>
<evidence type="ECO:0000313" key="1">
    <source>
        <dbReference type="EMBL" id="GAA0168138.1"/>
    </source>
</evidence>
<dbReference type="AlphaFoldDB" id="A0AAV3QZT4"/>
<name>A0AAV3QZT4_LITER</name>
<keyword evidence="2" id="KW-1185">Reference proteome</keyword>
<organism evidence="1 2">
    <name type="scientific">Lithospermum erythrorhizon</name>
    <name type="common">Purple gromwell</name>
    <name type="synonym">Lithospermum officinale var. erythrorhizon</name>
    <dbReference type="NCBI Taxonomy" id="34254"/>
    <lineage>
        <taxon>Eukaryota</taxon>
        <taxon>Viridiplantae</taxon>
        <taxon>Streptophyta</taxon>
        <taxon>Embryophyta</taxon>
        <taxon>Tracheophyta</taxon>
        <taxon>Spermatophyta</taxon>
        <taxon>Magnoliopsida</taxon>
        <taxon>eudicotyledons</taxon>
        <taxon>Gunneridae</taxon>
        <taxon>Pentapetalae</taxon>
        <taxon>asterids</taxon>
        <taxon>lamiids</taxon>
        <taxon>Boraginales</taxon>
        <taxon>Boraginaceae</taxon>
        <taxon>Boraginoideae</taxon>
        <taxon>Lithospermeae</taxon>
        <taxon>Lithospermum</taxon>
    </lineage>
</organism>
<evidence type="ECO:0000313" key="2">
    <source>
        <dbReference type="Proteomes" id="UP001454036"/>
    </source>
</evidence>
<dbReference type="Proteomes" id="UP001454036">
    <property type="component" value="Unassembled WGS sequence"/>
</dbReference>
<sequence>MLNMRDKVKPYVKMQLFHIESTQFVAEVGDMIRWPEGMANTSNVQIFKSGFPMHFDDDDDQLKWFGSDSCKTVNVWNELRIILAHVWW</sequence>
<accession>A0AAV3QZT4</accession>